<sequence>MIKNVAGLIGWVGVWIALLVLSTDTSWGVWILIPYSVYGSWRLFVQVFGYFPIALRKLRILRTYPWQVLQGVPHSLGDCPDILGDQHGWFEFPNPANPQQQLPLVISNHLRVNWWHRRMAPRAKPQLKARIETIWFAGDPRMIGILAAPSSSGRTPGHFKILRQRLARAERALTTQWGATAEDVERGRRAGFAPYVDPREPKARPL</sequence>
<gene>
    <name evidence="2" type="ORF">ACH4F9_35965</name>
</gene>
<keyword evidence="1" id="KW-0472">Membrane</keyword>
<proteinExistence type="predicted"/>
<comment type="caution">
    <text evidence="2">The sequence shown here is derived from an EMBL/GenBank/DDBJ whole genome shotgun (WGS) entry which is preliminary data.</text>
</comment>
<keyword evidence="1" id="KW-1133">Transmembrane helix</keyword>
<dbReference type="Proteomes" id="UP001610818">
    <property type="component" value="Unassembled WGS sequence"/>
</dbReference>
<dbReference type="RefSeq" id="WP_397716838.1">
    <property type="nucleotide sequence ID" value="NZ_JBIRGN010000007.1"/>
</dbReference>
<evidence type="ECO:0000313" key="3">
    <source>
        <dbReference type="Proteomes" id="UP001610818"/>
    </source>
</evidence>
<evidence type="ECO:0000256" key="1">
    <source>
        <dbReference type="SAM" id="Phobius"/>
    </source>
</evidence>
<evidence type="ECO:0008006" key="4">
    <source>
        <dbReference type="Google" id="ProtNLM"/>
    </source>
</evidence>
<dbReference type="EMBL" id="JBIRGQ010000007">
    <property type="protein sequence ID" value="MFH8550417.1"/>
    <property type="molecule type" value="Genomic_DNA"/>
</dbReference>
<reference evidence="2 3" key="1">
    <citation type="submission" date="2024-10" db="EMBL/GenBank/DDBJ databases">
        <title>The Natural Products Discovery Center: Release of the First 8490 Sequenced Strains for Exploring Actinobacteria Biosynthetic Diversity.</title>
        <authorList>
            <person name="Kalkreuter E."/>
            <person name="Kautsar S.A."/>
            <person name="Yang D."/>
            <person name="Bader C.D."/>
            <person name="Teijaro C.N."/>
            <person name="Fluegel L."/>
            <person name="Davis C.M."/>
            <person name="Simpson J.R."/>
            <person name="Lauterbach L."/>
            <person name="Steele A.D."/>
            <person name="Gui C."/>
            <person name="Meng S."/>
            <person name="Li G."/>
            <person name="Viehrig K."/>
            <person name="Ye F."/>
            <person name="Su P."/>
            <person name="Kiefer A.F."/>
            <person name="Nichols A."/>
            <person name="Cepeda A.J."/>
            <person name="Yan W."/>
            <person name="Fan B."/>
            <person name="Jiang Y."/>
            <person name="Adhikari A."/>
            <person name="Zheng C.-J."/>
            <person name="Schuster L."/>
            <person name="Cowan T.M."/>
            <person name="Smanski M.J."/>
            <person name="Chevrette M.G."/>
            <person name="De Carvalho L.P.S."/>
            <person name="Shen B."/>
        </authorList>
    </citation>
    <scope>NUCLEOTIDE SEQUENCE [LARGE SCALE GENOMIC DNA]</scope>
    <source>
        <strain evidence="2 3">NPDC017990</strain>
    </source>
</reference>
<keyword evidence="3" id="KW-1185">Reference proteome</keyword>
<organism evidence="2 3">
    <name type="scientific">Streptomyces longisporoflavus</name>
    <dbReference type="NCBI Taxonomy" id="28044"/>
    <lineage>
        <taxon>Bacteria</taxon>
        <taxon>Bacillati</taxon>
        <taxon>Actinomycetota</taxon>
        <taxon>Actinomycetes</taxon>
        <taxon>Kitasatosporales</taxon>
        <taxon>Streptomycetaceae</taxon>
        <taxon>Streptomyces</taxon>
    </lineage>
</organism>
<accession>A0ABW7QZK2</accession>
<keyword evidence="1" id="KW-0812">Transmembrane</keyword>
<evidence type="ECO:0000313" key="2">
    <source>
        <dbReference type="EMBL" id="MFH8550417.1"/>
    </source>
</evidence>
<protein>
    <recommendedName>
        <fullName evidence="4">Acyltransferase</fullName>
    </recommendedName>
</protein>
<name>A0ABW7QZK2_9ACTN</name>
<feature type="transmembrane region" description="Helical" evidence="1">
    <location>
        <begin position="32"/>
        <end position="53"/>
    </location>
</feature>